<dbReference type="GO" id="GO:0005520">
    <property type="term" value="F:insulin-like growth factor binding"/>
    <property type="evidence" value="ECO:0007669"/>
    <property type="project" value="InterPro"/>
</dbReference>
<gene>
    <name evidence="8" type="ORF">JOB18_024723</name>
</gene>
<keyword evidence="8" id="KW-0722">Serine protease inhibitor</keyword>
<dbReference type="InterPro" id="IPR000867">
    <property type="entry name" value="IGFBP-like"/>
</dbReference>
<keyword evidence="3" id="KW-0732">Signal</keyword>
<sequence length="425" mass="45838">MFNQSFFRTSPGRVYHLRTDVESYDPSPPLLVPWCPPAGGLAPLQCPVKLQHLSPSRGNVSVSDSDSQNRYIHGIGGAVRLCITCPVLVMLFGVERSPQTGETMPGMRGLILLGVCLTLHTCRAIPNQLPDLGTDPHGFPSLTDPLLEYDQLDEELGGGGRRNWTGGEEGCRPCELDLCPETRGCRAGLVLDSCGCCQECGNLEGQACDLGDRGFFYGLCGTGLRCQTDPRPSGGGGGGEEDEEEEEDEVVCVCEEQEPVCGGDGTTYMNMCQFREVAFFKPELKIRGKGPCKTVPIIKVPPQSQVNGTGSSLVFLCEVFAFPMALVEWRKEGQDVILPGDDPHISVQSRGGPLKFELSSWLQIEGAEPGDAGTYRCIARNNLGSVSASAVLGVLGAEELSSYLANRVSVMEQLMDATDYDHDSY</sequence>
<dbReference type="InterPro" id="IPR011390">
    <property type="entry name" value="IGFBP_rP_mac25"/>
</dbReference>
<comment type="caution">
    <text evidence="8">The sequence shown here is derived from an EMBL/GenBank/DDBJ whole genome shotgun (WGS) entry which is preliminary data.</text>
</comment>
<evidence type="ECO:0000256" key="3">
    <source>
        <dbReference type="ARBA" id="ARBA00022729"/>
    </source>
</evidence>
<dbReference type="SMART" id="SM00408">
    <property type="entry name" value="IGc2"/>
    <property type="match status" value="1"/>
</dbReference>
<feature type="domain" description="Ig-like" evidence="5">
    <location>
        <begin position="296"/>
        <end position="393"/>
    </location>
</feature>
<dbReference type="InterPro" id="IPR003598">
    <property type="entry name" value="Ig_sub2"/>
</dbReference>
<protein>
    <submittedName>
        <fullName evidence="8">Kazal-type serine protease inhibitor domain-containing protein 1-like</fullName>
    </submittedName>
</protein>
<reference evidence="8 9" key="1">
    <citation type="journal article" date="2021" name="Sci. Rep.">
        <title>Chromosome anchoring in Senegalese sole (Solea senegalensis) reveals sex-associated markers and genome rearrangements in flatfish.</title>
        <authorList>
            <person name="Guerrero-Cozar I."/>
            <person name="Gomez-Garrido J."/>
            <person name="Berbel C."/>
            <person name="Martinez-Blanch J.F."/>
            <person name="Alioto T."/>
            <person name="Claros M.G."/>
            <person name="Gagnaire P.A."/>
            <person name="Manchado M."/>
        </authorList>
    </citation>
    <scope>NUCLEOTIDE SEQUENCE [LARGE SCALE GENOMIC DNA]</scope>
    <source>
        <strain evidence="8">Sse05_10M</strain>
    </source>
</reference>
<dbReference type="Pfam" id="PF07648">
    <property type="entry name" value="Kazal_2"/>
    <property type="match status" value="1"/>
</dbReference>
<proteinExistence type="predicted"/>
<dbReference type="InterPro" id="IPR003599">
    <property type="entry name" value="Ig_sub"/>
</dbReference>
<dbReference type="PROSITE" id="PS51465">
    <property type="entry name" value="KAZAL_2"/>
    <property type="match status" value="1"/>
</dbReference>
<keyword evidence="2" id="KW-0964">Secreted</keyword>
<keyword evidence="8" id="KW-0646">Protease inhibitor</keyword>
<dbReference type="GO" id="GO:0004867">
    <property type="term" value="F:serine-type endopeptidase inhibitor activity"/>
    <property type="evidence" value="ECO:0007669"/>
    <property type="project" value="UniProtKB-KW"/>
</dbReference>
<evidence type="ECO:0000259" key="5">
    <source>
        <dbReference type="PROSITE" id="PS50835"/>
    </source>
</evidence>
<dbReference type="SMART" id="SM00280">
    <property type="entry name" value="KAZAL"/>
    <property type="match status" value="1"/>
</dbReference>
<dbReference type="Proteomes" id="UP000693946">
    <property type="component" value="Linkage Group LG5"/>
</dbReference>
<name>A0AAV6QG86_SOLSE</name>
<organism evidence="8 9">
    <name type="scientific">Solea senegalensis</name>
    <name type="common">Senegalese sole</name>
    <dbReference type="NCBI Taxonomy" id="28829"/>
    <lineage>
        <taxon>Eukaryota</taxon>
        <taxon>Metazoa</taxon>
        <taxon>Chordata</taxon>
        <taxon>Craniata</taxon>
        <taxon>Vertebrata</taxon>
        <taxon>Euteleostomi</taxon>
        <taxon>Actinopterygii</taxon>
        <taxon>Neopterygii</taxon>
        <taxon>Teleostei</taxon>
        <taxon>Neoteleostei</taxon>
        <taxon>Acanthomorphata</taxon>
        <taxon>Carangaria</taxon>
        <taxon>Pleuronectiformes</taxon>
        <taxon>Pleuronectoidei</taxon>
        <taxon>Soleidae</taxon>
        <taxon>Solea</taxon>
    </lineage>
</organism>
<comment type="subcellular location">
    <subcellularLocation>
        <location evidence="1">Secreted</location>
    </subcellularLocation>
</comment>
<dbReference type="PROSITE" id="PS50835">
    <property type="entry name" value="IG_LIKE"/>
    <property type="match status" value="1"/>
</dbReference>
<dbReference type="GO" id="GO:0009966">
    <property type="term" value="P:regulation of signal transduction"/>
    <property type="evidence" value="ECO:0007669"/>
    <property type="project" value="TreeGrafter"/>
</dbReference>
<dbReference type="PANTHER" id="PTHR14186">
    <property type="entry name" value="INSULIN-LIKE GROWTH FACTOR BINDING PROTEIN-RELATED"/>
    <property type="match status" value="1"/>
</dbReference>
<evidence type="ECO:0000259" key="6">
    <source>
        <dbReference type="PROSITE" id="PS51323"/>
    </source>
</evidence>
<dbReference type="PROSITE" id="PS51323">
    <property type="entry name" value="IGFBP_N_2"/>
    <property type="match status" value="1"/>
</dbReference>
<evidence type="ECO:0000259" key="7">
    <source>
        <dbReference type="PROSITE" id="PS51465"/>
    </source>
</evidence>
<evidence type="ECO:0000256" key="2">
    <source>
        <dbReference type="ARBA" id="ARBA00022525"/>
    </source>
</evidence>
<dbReference type="Pfam" id="PF07679">
    <property type="entry name" value="I-set"/>
    <property type="match status" value="1"/>
</dbReference>
<accession>A0AAV6QG86</accession>
<dbReference type="AlphaFoldDB" id="A0AAV6QG86"/>
<dbReference type="InterPro" id="IPR007110">
    <property type="entry name" value="Ig-like_dom"/>
</dbReference>
<dbReference type="InterPro" id="IPR002350">
    <property type="entry name" value="Kazal_dom"/>
</dbReference>
<dbReference type="GO" id="GO:0005615">
    <property type="term" value="C:extracellular space"/>
    <property type="evidence" value="ECO:0007669"/>
    <property type="project" value="TreeGrafter"/>
</dbReference>
<dbReference type="SMART" id="SM00409">
    <property type="entry name" value="IG"/>
    <property type="match status" value="1"/>
</dbReference>
<feature type="domain" description="Kazal-like" evidence="7">
    <location>
        <begin position="246"/>
        <end position="294"/>
    </location>
</feature>
<evidence type="ECO:0000313" key="8">
    <source>
        <dbReference type="EMBL" id="KAG7489962.1"/>
    </source>
</evidence>
<feature type="domain" description="IGFBP N-terminal" evidence="6">
    <location>
        <begin position="167"/>
        <end position="255"/>
    </location>
</feature>
<dbReference type="PANTHER" id="PTHR14186:SF25">
    <property type="entry name" value="KAZAL-TYPE SERINE PEPTIDASE INHIBITOR DOMAIN 3"/>
    <property type="match status" value="1"/>
</dbReference>
<keyword evidence="4" id="KW-0393">Immunoglobulin domain</keyword>
<dbReference type="InterPro" id="IPR013098">
    <property type="entry name" value="Ig_I-set"/>
</dbReference>
<dbReference type="Pfam" id="PF00219">
    <property type="entry name" value="IGFBP"/>
    <property type="match status" value="1"/>
</dbReference>
<evidence type="ECO:0000313" key="9">
    <source>
        <dbReference type="Proteomes" id="UP000693946"/>
    </source>
</evidence>
<keyword evidence="9" id="KW-1185">Reference proteome</keyword>
<evidence type="ECO:0000256" key="1">
    <source>
        <dbReference type="ARBA" id="ARBA00004613"/>
    </source>
</evidence>
<dbReference type="GO" id="GO:0001558">
    <property type="term" value="P:regulation of cell growth"/>
    <property type="evidence" value="ECO:0007669"/>
    <property type="project" value="InterPro"/>
</dbReference>
<evidence type="ECO:0000256" key="4">
    <source>
        <dbReference type="ARBA" id="ARBA00023319"/>
    </source>
</evidence>
<dbReference type="EMBL" id="JAGKHQ010000017">
    <property type="protein sequence ID" value="KAG7489962.1"/>
    <property type="molecule type" value="Genomic_DNA"/>
</dbReference>
<dbReference type="CDD" id="cd00104">
    <property type="entry name" value="KAZAL_FS"/>
    <property type="match status" value="1"/>
</dbReference>